<dbReference type="Proteomes" id="UP000217999">
    <property type="component" value="Unassembled WGS sequence"/>
</dbReference>
<gene>
    <name evidence="1" type="ORF">CK620_10805</name>
</gene>
<dbReference type="SUPFAM" id="SSF54909">
    <property type="entry name" value="Dimeric alpha+beta barrel"/>
    <property type="match status" value="1"/>
</dbReference>
<dbReference type="Gene3D" id="3.30.70.100">
    <property type="match status" value="1"/>
</dbReference>
<reference evidence="1 2" key="1">
    <citation type="submission" date="2017-08" db="EMBL/GenBank/DDBJ databases">
        <title>WGS of Clinical strains of the CDC Group NO-1 linked to zoonotic infections in humans.</title>
        <authorList>
            <person name="Bernier A.-M."/>
            <person name="Bernard K."/>
        </authorList>
    </citation>
    <scope>NUCLEOTIDE SEQUENCE [LARGE SCALE GENOMIC DNA]</scope>
    <source>
        <strain evidence="1 2">NML03-0146</strain>
    </source>
</reference>
<dbReference type="AlphaFoldDB" id="A0A2A2A8M9"/>
<dbReference type="RefSeq" id="WP_095550295.1">
    <property type="nucleotide sequence ID" value="NZ_NSJF01000005.1"/>
</dbReference>
<keyword evidence="1" id="KW-0560">Oxidoreductase</keyword>
<accession>A0A2A2A8M9</accession>
<comment type="caution">
    <text evidence="1">The sequence shown here is derived from an EMBL/GenBank/DDBJ whole genome shotgun (WGS) entry which is preliminary data.</text>
</comment>
<dbReference type="GO" id="GO:0004497">
    <property type="term" value="F:monooxygenase activity"/>
    <property type="evidence" value="ECO:0007669"/>
    <property type="project" value="UniProtKB-KW"/>
</dbReference>
<dbReference type="EMBL" id="NSJF01000005">
    <property type="protein sequence ID" value="PAT34127.1"/>
    <property type="molecule type" value="Genomic_DNA"/>
</dbReference>
<keyword evidence="1" id="KW-0503">Monooxygenase</keyword>
<dbReference type="InterPro" id="IPR011008">
    <property type="entry name" value="Dimeric_a/b-barrel"/>
</dbReference>
<evidence type="ECO:0000313" key="1">
    <source>
        <dbReference type="EMBL" id="PAT34127.1"/>
    </source>
</evidence>
<organism evidence="1 2">
    <name type="scientific">Vandammella animalimorsus</name>
    <dbReference type="NCBI Taxonomy" id="2029117"/>
    <lineage>
        <taxon>Bacteria</taxon>
        <taxon>Pseudomonadati</taxon>
        <taxon>Pseudomonadota</taxon>
        <taxon>Betaproteobacteria</taxon>
        <taxon>Burkholderiales</taxon>
        <taxon>Comamonadaceae</taxon>
        <taxon>Vandammella</taxon>
    </lineage>
</organism>
<proteinExistence type="predicted"/>
<evidence type="ECO:0000313" key="2">
    <source>
        <dbReference type="Proteomes" id="UP000217999"/>
    </source>
</evidence>
<sequence>MFVTVTTFALPQPVTRQEAQRIFESTAPKYQSVAGLLHKRYILSEDGRTAGGIYTWQSKAHAQALYTEEWKDFVRDKYHCEPQIAWFDSPVVVDNERGEIRTD</sequence>
<protein>
    <submittedName>
        <fullName evidence="1">Monooxygenase</fullName>
    </submittedName>
</protein>
<name>A0A2A2A8M9_9BURK</name>